<feature type="region of interest" description="Disordered" evidence="1">
    <location>
        <begin position="1"/>
        <end position="279"/>
    </location>
</feature>
<dbReference type="AlphaFoldDB" id="A0AA36HRE7"/>
<sequence length="450" mass="50067">MRESGSCEEGVPGQPRHRKAAGPGGEDNQDKKEIPIRQESEDFVPELLTPVPRRSRSLFGWRRREAAQAQEEQPGTPRRRSKTPGTMTTLREESEGERRGREGTAQEERGRSYLPWRGPVRRENSAEGLEEGPARREGRPKDKDASILPAFLRRATSKDNRSRTQRTAPHAGDSPATDGLAASPMSEAQGSGVCSPSEDASTKTASSSMPFTFFRAPWSGKRESSVPSRSEPGGEREGEITPVVLPGTAEGDARDPVSPQQSDAVHEDIQEETEVDEDKLTDEEKAALTWERYRAQNRSLVGDVFEGQLRSQLRCSCGHNSSTFEPFRYLSVPIPANHSDSFELKVVFFPALSSERPALSRFSVSVPKSSSAKRLQLSLARRLPVSLSAVLLAEVYRSRIHRYLDPNLPLSDVRAEDQLFAFEVPQNTQDLCDYQQRLLSDKTLLEEQLA</sequence>
<feature type="compositionally biased region" description="Basic and acidic residues" evidence="1">
    <location>
        <begin position="90"/>
        <end position="111"/>
    </location>
</feature>
<protein>
    <submittedName>
        <fullName evidence="2">Uncharacterized protein</fullName>
    </submittedName>
</protein>
<proteinExistence type="predicted"/>
<dbReference type="PANTHER" id="PTHR21646:SF23">
    <property type="entry name" value="UBIQUITIN CARBOXYL-TERMINAL HYDROLASE USP2"/>
    <property type="match status" value="1"/>
</dbReference>
<dbReference type="PANTHER" id="PTHR21646">
    <property type="entry name" value="UBIQUITIN CARBOXYL-TERMINAL HYDROLASE"/>
    <property type="match status" value="1"/>
</dbReference>
<reference evidence="2" key="1">
    <citation type="submission" date="2023-08" db="EMBL/GenBank/DDBJ databases">
        <authorList>
            <person name="Chen Y."/>
            <person name="Shah S."/>
            <person name="Dougan E. K."/>
            <person name="Thang M."/>
            <person name="Chan C."/>
        </authorList>
    </citation>
    <scope>NUCLEOTIDE SEQUENCE</scope>
</reference>
<feature type="compositionally biased region" description="Basic and acidic residues" evidence="1">
    <location>
        <begin position="28"/>
        <end position="40"/>
    </location>
</feature>
<evidence type="ECO:0000313" key="2">
    <source>
        <dbReference type="EMBL" id="CAJ1373954.1"/>
    </source>
</evidence>
<gene>
    <name evidence="2" type="ORF">EVOR1521_LOCUS3637</name>
</gene>
<organism evidence="2 3">
    <name type="scientific">Effrenium voratum</name>
    <dbReference type="NCBI Taxonomy" id="2562239"/>
    <lineage>
        <taxon>Eukaryota</taxon>
        <taxon>Sar</taxon>
        <taxon>Alveolata</taxon>
        <taxon>Dinophyceae</taxon>
        <taxon>Suessiales</taxon>
        <taxon>Symbiodiniaceae</taxon>
        <taxon>Effrenium</taxon>
    </lineage>
</organism>
<evidence type="ECO:0000256" key="1">
    <source>
        <dbReference type="SAM" id="MobiDB-lite"/>
    </source>
</evidence>
<dbReference type="Gene3D" id="3.90.70.10">
    <property type="entry name" value="Cysteine proteinases"/>
    <property type="match status" value="1"/>
</dbReference>
<comment type="caution">
    <text evidence="2">The sequence shown here is derived from an EMBL/GenBank/DDBJ whole genome shotgun (WGS) entry which is preliminary data.</text>
</comment>
<feature type="compositionally biased region" description="Basic and acidic residues" evidence="1">
    <location>
        <begin position="132"/>
        <end position="145"/>
    </location>
</feature>
<accession>A0AA36HRE7</accession>
<dbReference type="InterPro" id="IPR050185">
    <property type="entry name" value="Ub_carboxyl-term_hydrolase"/>
</dbReference>
<feature type="compositionally biased region" description="Polar residues" evidence="1">
    <location>
        <begin position="186"/>
        <end position="210"/>
    </location>
</feature>
<name>A0AA36HRE7_9DINO</name>
<dbReference type="EMBL" id="CAUJNA010000224">
    <property type="protein sequence ID" value="CAJ1373954.1"/>
    <property type="molecule type" value="Genomic_DNA"/>
</dbReference>
<evidence type="ECO:0000313" key="3">
    <source>
        <dbReference type="Proteomes" id="UP001178507"/>
    </source>
</evidence>
<dbReference type="InterPro" id="IPR038765">
    <property type="entry name" value="Papain-like_cys_pep_sf"/>
</dbReference>
<feature type="compositionally biased region" description="Acidic residues" evidence="1">
    <location>
        <begin position="269"/>
        <end position="279"/>
    </location>
</feature>
<keyword evidence="3" id="KW-1185">Reference proteome</keyword>
<dbReference type="Proteomes" id="UP001178507">
    <property type="component" value="Unassembled WGS sequence"/>
</dbReference>
<dbReference type="SUPFAM" id="SSF54001">
    <property type="entry name" value="Cysteine proteinases"/>
    <property type="match status" value="1"/>
</dbReference>